<evidence type="ECO:0000313" key="2">
    <source>
        <dbReference type="EMBL" id="CAK0833316.1"/>
    </source>
</evidence>
<reference evidence="2" key="1">
    <citation type="submission" date="2023-10" db="EMBL/GenBank/DDBJ databases">
        <authorList>
            <person name="Chen Y."/>
            <person name="Shah S."/>
            <person name="Dougan E. K."/>
            <person name="Thang M."/>
            <person name="Chan C."/>
        </authorList>
    </citation>
    <scope>NUCLEOTIDE SEQUENCE [LARGE SCALE GENOMIC DNA]</scope>
</reference>
<feature type="compositionally biased region" description="Low complexity" evidence="1">
    <location>
        <begin position="53"/>
        <end position="80"/>
    </location>
</feature>
<evidence type="ECO:0000256" key="1">
    <source>
        <dbReference type="SAM" id="MobiDB-lite"/>
    </source>
</evidence>
<organism evidence="2 3">
    <name type="scientific">Prorocentrum cordatum</name>
    <dbReference type="NCBI Taxonomy" id="2364126"/>
    <lineage>
        <taxon>Eukaryota</taxon>
        <taxon>Sar</taxon>
        <taxon>Alveolata</taxon>
        <taxon>Dinophyceae</taxon>
        <taxon>Prorocentrales</taxon>
        <taxon>Prorocentraceae</taxon>
        <taxon>Prorocentrum</taxon>
    </lineage>
</organism>
<accession>A0ABN9SNB1</accession>
<sequence length="135" mass="14044">MGEGGEPRDLQAPGGEPRAAPPAPHRLARGPMVQRFLSVAGAAIPGLHDLPGSSSSSSSSFSSSSSSSYSSSSSSYSSSSPRAAQEVPPPSRSRGQRRMAPSCGASGSLQRRRQRTVMPTSLFVSLFFLSPHARI</sequence>
<keyword evidence="3" id="KW-1185">Reference proteome</keyword>
<feature type="region of interest" description="Disordered" evidence="1">
    <location>
        <begin position="1"/>
        <end position="31"/>
    </location>
</feature>
<protein>
    <submittedName>
        <fullName evidence="2">Uncharacterized protein</fullName>
    </submittedName>
</protein>
<gene>
    <name evidence="2" type="ORF">PCOR1329_LOCUS31050</name>
</gene>
<name>A0ABN9SNB1_9DINO</name>
<comment type="caution">
    <text evidence="2">The sequence shown here is derived from an EMBL/GenBank/DDBJ whole genome shotgun (WGS) entry which is preliminary data.</text>
</comment>
<proteinExistence type="predicted"/>
<feature type="region of interest" description="Disordered" evidence="1">
    <location>
        <begin position="44"/>
        <end position="114"/>
    </location>
</feature>
<evidence type="ECO:0000313" key="3">
    <source>
        <dbReference type="Proteomes" id="UP001189429"/>
    </source>
</evidence>
<dbReference type="Proteomes" id="UP001189429">
    <property type="component" value="Unassembled WGS sequence"/>
</dbReference>
<dbReference type="EMBL" id="CAUYUJ010012113">
    <property type="protein sequence ID" value="CAK0833316.1"/>
    <property type="molecule type" value="Genomic_DNA"/>
</dbReference>